<dbReference type="Pfam" id="PF05078">
    <property type="entry name" value="DUF679"/>
    <property type="match status" value="1"/>
</dbReference>
<dbReference type="GO" id="GO:0016020">
    <property type="term" value="C:membrane"/>
    <property type="evidence" value="ECO:0007669"/>
    <property type="project" value="UniProtKB-SubCell"/>
</dbReference>
<protein>
    <submittedName>
        <fullName evidence="6">Uncharacterized protein</fullName>
    </submittedName>
</protein>
<evidence type="ECO:0000313" key="6">
    <source>
        <dbReference type="EMBL" id="CAI0461206.1"/>
    </source>
</evidence>
<evidence type="ECO:0000256" key="4">
    <source>
        <dbReference type="ARBA" id="ARBA00022989"/>
    </source>
</evidence>
<dbReference type="InterPro" id="IPR007770">
    <property type="entry name" value="DMP"/>
</dbReference>
<evidence type="ECO:0000256" key="2">
    <source>
        <dbReference type="ARBA" id="ARBA00008707"/>
    </source>
</evidence>
<keyword evidence="5" id="KW-0472">Membrane</keyword>
<keyword evidence="4" id="KW-1133">Transmembrane helix</keyword>
<dbReference type="PANTHER" id="PTHR31621">
    <property type="entry name" value="PROTEIN DMP3"/>
    <property type="match status" value="1"/>
</dbReference>
<gene>
    <name evidence="6" type="ORF">LITE_LOCUS34836</name>
</gene>
<dbReference type="GO" id="GO:0005737">
    <property type="term" value="C:cytoplasm"/>
    <property type="evidence" value="ECO:0007669"/>
    <property type="project" value="UniProtKB-ARBA"/>
</dbReference>
<accession>A0AAV0NRQ2</accession>
<evidence type="ECO:0000313" key="7">
    <source>
        <dbReference type="Proteomes" id="UP001154282"/>
    </source>
</evidence>
<name>A0AAV0NRQ2_9ROSI</name>
<evidence type="ECO:0000256" key="1">
    <source>
        <dbReference type="ARBA" id="ARBA00004141"/>
    </source>
</evidence>
<evidence type="ECO:0000256" key="5">
    <source>
        <dbReference type="ARBA" id="ARBA00023136"/>
    </source>
</evidence>
<comment type="similarity">
    <text evidence="2">Belongs to the plant DMP1 protein family.</text>
</comment>
<proteinExistence type="inferred from homology"/>
<organism evidence="6 7">
    <name type="scientific">Linum tenue</name>
    <dbReference type="NCBI Taxonomy" id="586396"/>
    <lineage>
        <taxon>Eukaryota</taxon>
        <taxon>Viridiplantae</taxon>
        <taxon>Streptophyta</taxon>
        <taxon>Embryophyta</taxon>
        <taxon>Tracheophyta</taxon>
        <taxon>Spermatophyta</taxon>
        <taxon>Magnoliopsida</taxon>
        <taxon>eudicotyledons</taxon>
        <taxon>Gunneridae</taxon>
        <taxon>Pentapetalae</taxon>
        <taxon>rosids</taxon>
        <taxon>fabids</taxon>
        <taxon>Malpighiales</taxon>
        <taxon>Linaceae</taxon>
        <taxon>Linum</taxon>
    </lineage>
</organism>
<comment type="caution">
    <text evidence="6">The sequence shown here is derived from an EMBL/GenBank/DDBJ whole genome shotgun (WGS) entry which is preliminary data.</text>
</comment>
<dbReference type="EMBL" id="CAMGYJ010000008">
    <property type="protein sequence ID" value="CAI0461206.1"/>
    <property type="molecule type" value="Genomic_DNA"/>
</dbReference>
<keyword evidence="7" id="KW-1185">Reference proteome</keyword>
<evidence type="ECO:0000256" key="3">
    <source>
        <dbReference type="ARBA" id="ARBA00022692"/>
    </source>
</evidence>
<dbReference type="GO" id="GO:0010256">
    <property type="term" value="P:endomembrane system organization"/>
    <property type="evidence" value="ECO:0007669"/>
    <property type="project" value="TreeGrafter"/>
</dbReference>
<keyword evidence="3" id="KW-0812">Transmembrane</keyword>
<dbReference type="Proteomes" id="UP001154282">
    <property type="component" value="Unassembled WGS sequence"/>
</dbReference>
<reference evidence="6" key="1">
    <citation type="submission" date="2022-08" db="EMBL/GenBank/DDBJ databases">
        <authorList>
            <person name="Gutierrez-Valencia J."/>
        </authorList>
    </citation>
    <scope>NUCLEOTIDE SEQUENCE</scope>
</reference>
<sequence length="48" mass="5350">MSCFFREPTEEVKELLSTLRLGIGLVSSLLFLAFPTKRHGIGTPLSQE</sequence>
<dbReference type="PANTHER" id="PTHR31621:SF6">
    <property type="entry name" value="PROTEIN DMP7"/>
    <property type="match status" value="1"/>
</dbReference>
<comment type="subcellular location">
    <subcellularLocation>
        <location evidence="1">Membrane</location>
        <topology evidence="1">Multi-pass membrane protein</topology>
    </subcellularLocation>
</comment>
<dbReference type="AlphaFoldDB" id="A0AAV0NRQ2"/>